<name>A0A5B7H3E8_PORTR</name>
<accession>A0A5B7H3E8</accession>
<keyword evidence="2" id="KW-1185">Reference proteome</keyword>
<organism evidence="1 2">
    <name type="scientific">Portunus trituberculatus</name>
    <name type="common">Swimming crab</name>
    <name type="synonym">Neptunus trituberculatus</name>
    <dbReference type="NCBI Taxonomy" id="210409"/>
    <lineage>
        <taxon>Eukaryota</taxon>
        <taxon>Metazoa</taxon>
        <taxon>Ecdysozoa</taxon>
        <taxon>Arthropoda</taxon>
        <taxon>Crustacea</taxon>
        <taxon>Multicrustacea</taxon>
        <taxon>Malacostraca</taxon>
        <taxon>Eumalacostraca</taxon>
        <taxon>Eucarida</taxon>
        <taxon>Decapoda</taxon>
        <taxon>Pleocyemata</taxon>
        <taxon>Brachyura</taxon>
        <taxon>Eubrachyura</taxon>
        <taxon>Portunoidea</taxon>
        <taxon>Portunidae</taxon>
        <taxon>Portuninae</taxon>
        <taxon>Portunus</taxon>
    </lineage>
</organism>
<dbReference type="AlphaFoldDB" id="A0A5B7H3E8"/>
<dbReference type="Proteomes" id="UP000324222">
    <property type="component" value="Unassembled WGS sequence"/>
</dbReference>
<reference evidence="1 2" key="1">
    <citation type="submission" date="2019-05" db="EMBL/GenBank/DDBJ databases">
        <title>Another draft genome of Portunus trituberculatus and its Hox gene families provides insights of decapod evolution.</title>
        <authorList>
            <person name="Jeong J.-H."/>
            <person name="Song I."/>
            <person name="Kim S."/>
            <person name="Choi T."/>
            <person name="Kim D."/>
            <person name="Ryu S."/>
            <person name="Kim W."/>
        </authorList>
    </citation>
    <scope>NUCLEOTIDE SEQUENCE [LARGE SCALE GENOMIC DNA]</scope>
    <source>
        <tissue evidence="1">Muscle</tissue>
    </source>
</reference>
<dbReference type="EMBL" id="VSRR010024994">
    <property type="protein sequence ID" value="MPC66600.1"/>
    <property type="molecule type" value="Genomic_DNA"/>
</dbReference>
<gene>
    <name evidence="1" type="ORF">E2C01_060750</name>
</gene>
<protein>
    <submittedName>
        <fullName evidence="1">Uncharacterized protein</fullName>
    </submittedName>
</protein>
<proteinExistence type="predicted"/>
<evidence type="ECO:0000313" key="2">
    <source>
        <dbReference type="Proteomes" id="UP000324222"/>
    </source>
</evidence>
<comment type="caution">
    <text evidence="1">The sequence shown here is derived from an EMBL/GenBank/DDBJ whole genome shotgun (WGS) entry which is preliminary data.</text>
</comment>
<sequence length="83" mass="9264">MVFVLITVDEVLLRLGRRDAPRHHQQTPVCAPSRPAHLRVPESAVASLSVMPKVPECHVPSTYSLLRGRSVTRPVVASRREFV</sequence>
<evidence type="ECO:0000313" key="1">
    <source>
        <dbReference type="EMBL" id="MPC66600.1"/>
    </source>
</evidence>